<dbReference type="RefSeq" id="WP_033083887.1">
    <property type="nucleotide sequence ID" value="NZ_JQEC01000055.1"/>
</dbReference>
<dbReference type="AlphaFoldDB" id="A0A099KIV9"/>
<dbReference type="OrthoDB" id="9851678at2"/>
<protein>
    <submittedName>
        <fullName evidence="2">Uncharacterized protein</fullName>
    </submittedName>
</protein>
<keyword evidence="1" id="KW-0812">Transmembrane</keyword>
<evidence type="ECO:0000313" key="2">
    <source>
        <dbReference type="EMBL" id="KGJ89523.1"/>
    </source>
</evidence>
<dbReference type="EMBL" id="JQEC01000055">
    <property type="protein sequence ID" value="KGJ89523.1"/>
    <property type="molecule type" value="Genomic_DNA"/>
</dbReference>
<gene>
    <name evidence="2" type="ORF">GAB14E_0716</name>
</gene>
<keyword evidence="1" id="KW-1133">Transmembrane helix</keyword>
<accession>A0A099KIV9</accession>
<name>A0A099KIV9_COLPS</name>
<organism evidence="2 3">
    <name type="scientific">Colwellia psychrerythraea</name>
    <name type="common">Vibrio psychroerythus</name>
    <dbReference type="NCBI Taxonomy" id="28229"/>
    <lineage>
        <taxon>Bacteria</taxon>
        <taxon>Pseudomonadati</taxon>
        <taxon>Pseudomonadota</taxon>
        <taxon>Gammaproteobacteria</taxon>
        <taxon>Alteromonadales</taxon>
        <taxon>Colwelliaceae</taxon>
        <taxon>Colwellia</taxon>
    </lineage>
</organism>
<evidence type="ECO:0000256" key="1">
    <source>
        <dbReference type="SAM" id="Phobius"/>
    </source>
</evidence>
<feature type="transmembrane region" description="Helical" evidence="1">
    <location>
        <begin position="31"/>
        <end position="53"/>
    </location>
</feature>
<proteinExistence type="predicted"/>
<keyword evidence="1" id="KW-0472">Membrane</keyword>
<sequence length="239" mass="27520">MDVQSDNNESVLVKFFGAEFSFTGIKTIKKFFQYGLVVLAFFIIFQTEISVLFNKYIHPEKHSQKQHLNEYHNDVLLILEAWDSVIDIDDRSKKSVAFIRENIDMNLARYGKLQTNLLSEVNQITWLFHAARLKIIEADITSDRKAIMEAVTLLKKAKDKSNDPVKLTKEDTKFLKRININKLIKRTSLNAYALTFHITKDIIYSGLANNILMDLGGCEELSSSYFYHEKIANAINCTV</sequence>
<evidence type="ECO:0000313" key="3">
    <source>
        <dbReference type="Proteomes" id="UP000029868"/>
    </source>
</evidence>
<dbReference type="Proteomes" id="UP000029868">
    <property type="component" value="Unassembled WGS sequence"/>
</dbReference>
<reference evidence="2 3" key="1">
    <citation type="submission" date="2014-08" db="EMBL/GenBank/DDBJ databases">
        <title>Genomic and Phenotypic Diversity of Colwellia psychrerythraea strains from Disparate Marine Basins.</title>
        <authorList>
            <person name="Techtmann S.M."/>
            <person name="Stelling S.C."/>
            <person name="Utturkar S.M."/>
            <person name="Alshibli N."/>
            <person name="Harris A."/>
            <person name="Brown S.D."/>
            <person name="Hazen T.C."/>
        </authorList>
    </citation>
    <scope>NUCLEOTIDE SEQUENCE [LARGE SCALE GENOMIC DNA]</scope>
    <source>
        <strain evidence="2 3">GAB14E</strain>
    </source>
</reference>
<comment type="caution">
    <text evidence="2">The sequence shown here is derived from an EMBL/GenBank/DDBJ whole genome shotgun (WGS) entry which is preliminary data.</text>
</comment>
<dbReference type="PATRIC" id="fig|28229.3.peg.3924"/>